<dbReference type="InterPro" id="IPR005024">
    <property type="entry name" value="Snf7_fam"/>
</dbReference>
<dbReference type="PANTHER" id="PTHR22761">
    <property type="entry name" value="CHARGED MULTIVESICULAR BODY PROTEIN"/>
    <property type="match status" value="1"/>
</dbReference>
<evidence type="ECO:0000256" key="3">
    <source>
        <dbReference type="SAM" id="MobiDB-lite"/>
    </source>
</evidence>
<evidence type="ECO:0000256" key="2">
    <source>
        <dbReference type="SAM" id="Coils"/>
    </source>
</evidence>
<proteinExistence type="inferred from homology"/>
<dbReference type="GO" id="GO:0032511">
    <property type="term" value="P:late endosome to vacuole transport via multivesicular body sorting pathway"/>
    <property type="evidence" value="ECO:0007669"/>
    <property type="project" value="TreeGrafter"/>
</dbReference>
<dbReference type="WBParaSite" id="PSAMB.scaffold8797size5763.g31782.t1">
    <property type="protein sequence ID" value="PSAMB.scaffold8797size5763.g31782.t1"/>
    <property type="gene ID" value="PSAMB.scaffold8797size5763.g31782"/>
</dbReference>
<evidence type="ECO:0000256" key="1">
    <source>
        <dbReference type="ARBA" id="ARBA00006190"/>
    </source>
</evidence>
<keyword evidence="2" id="KW-0175">Coiled coil</keyword>
<feature type="coiled-coil region" evidence="2">
    <location>
        <begin position="221"/>
        <end position="285"/>
    </location>
</feature>
<dbReference type="InterPro" id="IPR057471">
    <property type="entry name" value="CHMP7_WHD"/>
</dbReference>
<name>A0A914XK14_9BILA</name>
<dbReference type="Pfam" id="PF25239">
    <property type="entry name" value="WHD_CHMP7"/>
    <property type="match status" value="1"/>
</dbReference>
<accession>A0A914XK14</accession>
<dbReference type="Gene3D" id="6.10.140.1230">
    <property type="match status" value="1"/>
</dbReference>
<feature type="compositionally biased region" description="Basic and acidic residues" evidence="3">
    <location>
        <begin position="381"/>
        <end position="390"/>
    </location>
</feature>
<dbReference type="PANTHER" id="PTHR22761:SF46">
    <property type="entry name" value="CHARGED MULTIVESICULAR BODY PROTEIN 7"/>
    <property type="match status" value="1"/>
</dbReference>
<reference evidence="6" key="1">
    <citation type="submission" date="2022-11" db="UniProtKB">
        <authorList>
            <consortium name="WormBaseParasite"/>
        </authorList>
    </citation>
    <scope>IDENTIFICATION</scope>
</reference>
<sequence>MAGNSCFPEVWKDDDRMAGLMSMFKLRNVNPHDWETKMTFWSDMIDRSCRQLGDPVISLGALKSRFRRDDRIPAGLNTVLEHLIKTREILPVEECLKGTEGWLSWGVNSLLTRPVSWLFGASQADAVTTDQFVHVETVKEMAAKILQRQSEQIVDDDSLIAGVVEYAHLRAQASDICKTQLAFDLAANQLLKDGAITIGTSSAGEKIVKFRDVKDKGPVRLTETDTNIHDVRRALNKLEKDISKMDDSIKKCENEARLCLRKGNKNKAKQMLRQKLLLLKQIKEKDGQYEKLLNIMHRLAQTREQKDILDAYQAGVSAFKQNLDRHGLSASKIDETMEDINEALSDHEDISMALSQGPSGVIGGIDSDDLEQELNDLLAEGDRVNDERHLPQVPIEEPEFEPEERPQQPRDRLKDLRRQLERAT</sequence>
<dbReference type="Proteomes" id="UP000887566">
    <property type="component" value="Unplaced"/>
</dbReference>
<evidence type="ECO:0000313" key="6">
    <source>
        <dbReference type="WBParaSite" id="PSAMB.scaffold8797size5763.g31782.t1"/>
    </source>
</evidence>
<evidence type="ECO:0000313" key="5">
    <source>
        <dbReference type="Proteomes" id="UP000887566"/>
    </source>
</evidence>
<protein>
    <submittedName>
        <fullName evidence="6">Charged multivesicular body protein 7</fullName>
    </submittedName>
</protein>
<dbReference type="GO" id="GO:0005771">
    <property type="term" value="C:multivesicular body"/>
    <property type="evidence" value="ECO:0007669"/>
    <property type="project" value="TreeGrafter"/>
</dbReference>
<comment type="similarity">
    <text evidence="1">Belongs to the SNF7 family.</text>
</comment>
<dbReference type="GO" id="GO:0009898">
    <property type="term" value="C:cytoplasmic side of plasma membrane"/>
    <property type="evidence" value="ECO:0007669"/>
    <property type="project" value="TreeGrafter"/>
</dbReference>
<feature type="region of interest" description="Disordered" evidence="3">
    <location>
        <begin position="381"/>
        <end position="424"/>
    </location>
</feature>
<dbReference type="Pfam" id="PF03357">
    <property type="entry name" value="Snf7"/>
    <property type="match status" value="1"/>
</dbReference>
<dbReference type="Pfam" id="PF25880">
    <property type="entry name" value="WHD_CHMP7_1st"/>
    <property type="match status" value="1"/>
</dbReference>
<dbReference type="GO" id="GO:0000815">
    <property type="term" value="C:ESCRT III complex"/>
    <property type="evidence" value="ECO:0007669"/>
    <property type="project" value="TreeGrafter"/>
</dbReference>
<organism evidence="5 6">
    <name type="scientific">Plectus sambesii</name>
    <dbReference type="NCBI Taxonomy" id="2011161"/>
    <lineage>
        <taxon>Eukaryota</taxon>
        <taxon>Metazoa</taxon>
        <taxon>Ecdysozoa</taxon>
        <taxon>Nematoda</taxon>
        <taxon>Chromadorea</taxon>
        <taxon>Plectida</taxon>
        <taxon>Plectina</taxon>
        <taxon>Plectoidea</taxon>
        <taxon>Plectidae</taxon>
        <taxon>Plectus</taxon>
    </lineage>
</organism>
<feature type="domain" description="CHMP7 winged helix" evidence="4">
    <location>
        <begin position="138"/>
        <end position="211"/>
    </location>
</feature>
<keyword evidence="5" id="KW-1185">Reference proteome</keyword>
<feature type="compositionally biased region" description="Basic and acidic residues" evidence="3">
    <location>
        <begin position="403"/>
        <end position="424"/>
    </location>
</feature>
<evidence type="ECO:0000259" key="4">
    <source>
        <dbReference type="Pfam" id="PF25239"/>
    </source>
</evidence>
<dbReference type="GO" id="GO:0006900">
    <property type="term" value="P:vesicle budding from membrane"/>
    <property type="evidence" value="ECO:0007669"/>
    <property type="project" value="TreeGrafter"/>
</dbReference>
<dbReference type="AlphaFoldDB" id="A0A914XK14"/>